<dbReference type="EMBL" id="SRLO01000251">
    <property type="protein sequence ID" value="TNN64519.1"/>
    <property type="molecule type" value="Genomic_DNA"/>
</dbReference>
<gene>
    <name evidence="2" type="ORF">EYF80_025267</name>
</gene>
<reference evidence="2 3" key="1">
    <citation type="submission" date="2019-03" db="EMBL/GenBank/DDBJ databases">
        <title>First draft genome of Liparis tanakae, snailfish: a comprehensive survey of snailfish specific genes.</title>
        <authorList>
            <person name="Kim W."/>
            <person name="Song I."/>
            <person name="Jeong J.-H."/>
            <person name="Kim D."/>
            <person name="Kim S."/>
            <person name="Ryu S."/>
            <person name="Song J.Y."/>
            <person name="Lee S.K."/>
        </authorList>
    </citation>
    <scope>NUCLEOTIDE SEQUENCE [LARGE SCALE GENOMIC DNA]</scope>
    <source>
        <tissue evidence="2">Muscle</tissue>
    </source>
</reference>
<accession>A0A4Z2HF97</accession>
<evidence type="ECO:0000313" key="2">
    <source>
        <dbReference type="EMBL" id="TNN64519.1"/>
    </source>
</evidence>
<comment type="caution">
    <text evidence="2">The sequence shown here is derived from an EMBL/GenBank/DDBJ whole genome shotgun (WGS) entry which is preliminary data.</text>
</comment>
<evidence type="ECO:0000313" key="3">
    <source>
        <dbReference type="Proteomes" id="UP000314294"/>
    </source>
</evidence>
<dbReference type="AlphaFoldDB" id="A0A4Z2HF97"/>
<keyword evidence="3" id="KW-1185">Reference proteome</keyword>
<protein>
    <submittedName>
        <fullName evidence="2">Uncharacterized protein</fullName>
    </submittedName>
</protein>
<proteinExistence type="predicted"/>
<sequence length="109" mass="11843">MASLQTSHLTPLPEPSEPSSGSSGGQPRALTIFSPGIAQSCVYKNELELSSSKNAAGLHRKSRGSSWNTVLPYEYCSVETTKICQIRPFFGAYMAAMHFTKSGFTQPLR</sequence>
<organism evidence="2 3">
    <name type="scientific">Liparis tanakae</name>
    <name type="common">Tanaka's snailfish</name>
    <dbReference type="NCBI Taxonomy" id="230148"/>
    <lineage>
        <taxon>Eukaryota</taxon>
        <taxon>Metazoa</taxon>
        <taxon>Chordata</taxon>
        <taxon>Craniata</taxon>
        <taxon>Vertebrata</taxon>
        <taxon>Euteleostomi</taxon>
        <taxon>Actinopterygii</taxon>
        <taxon>Neopterygii</taxon>
        <taxon>Teleostei</taxon>
        <taxon>Neoteleostei</taxon>
        <taxon>Acanthomorphata</taxon>
        <taxon>Eupercaria</taxon>
        <taxon>Perciformes</taxon>
        <taxon>Cottioidei</taxon>
        <taxon>Cottales</taxon>
        <taxon>Liparidae</taxon>
        <taxon>Liparis</taxon>
    </lineage>
</organism>
<dbReference type="Proteomes" id="UP000314294">
    <property type="component" value="Unassembled WGS sequence"/>
</dbReference>
<evidence type="ECO:0000256" key="1">
    <source>
        <dbReference type="SAM" id="MobiDB-lite"/>
    </source>
</evidence>
<name>A0A4Z2HF97_9TELE</name>
<feature type="region of interest" description="Disordered" evidence="1">
    <location>
        <begin position="1"/>
        <end position="29"/>
    </location>
</feature>